<keyword evidence="16" id="KW-1185">Reference proteome</keyword>
<dbReference type="AlphaFoldDB" id="A0A9P8CRS7"/>
<evidence type="ECO:0000256" key="9">
    <source>
        <dbReference type="ARBA" id="ARBA00039284"/>
    </source>
</evidence>
<keyword evidence="5 14" id="KW-0732">Signal</keyword>
<feature type="region of interest" description="Disordered" evidence="13">
    <location>
        <begin position="51"/>
        <end position="108"/>
    </location>
</feature>
<dbReference type="RefSeq" id="XP_046118970.1">
    <property type="nucleotide sequence ID" value="XM_046263384.1"/>
</dbReference>
<dbReference type="Gene3D" id="3.20.20.80">
    <property type="entry name" value="Glycosidases"/>
    <property type="match status" value="1"/>
</dbReference>
<dbReference type="GO" id="GO:0009277">
    <property type="term" value="C:fungal-type cell wall"/>
    <property type="evidence" value="ECO:0007669"/>
    <property type="project" value="TreeGrafter"/>
</dbReference>
<feature type="region of interest" description="Disordered" evidence="13">
    <location>
        <begin position="243"/>
        <end position="308"/>
    </location>
</feature>
<feature type="compositionally biased region" description="Low complexity" evidence="13">
    <location>
        <begin position="61"/>
        <end position="97"/>
    </location>
</feature>
<feature type="compositionally biased region" description="Basic and acidic residues" evidence="13">
    <location>
        <begin position="257"/>
        <end position="293"/>
    </location>
</feature>
<evidence type="ECO:0000256" key="2">
    <source>
        <dbReference type="ARBA" id="ARBA00008773"/>
    </source>
</evidence>
<comment type="caution">
    <text evidence="15">The sequence shown here is derived from an EMBL/GenBank/DDBJ whole genome shotgun (WGS) entry which is preliminary data.</text>
</comment>
<evidence type="ECO:0000256" key="12">
    <source>
        <dbReference type="ARBA" id="ARBA00042762"/>
    </source>
</evidence>
<dbReference type="GO" id="GO:0071555">
    <property type="term" value="P:cell wall organization"/>
    <property type="evidence" value="ECO:0007669"/>
    <property type="project" value="TreeGrafter"/>
</dbReference>
<dbReference type="SUPFAM" id="SSF51445">
    <property type="entry name" value="(Trans)glycosidases"/>
    <property type="match status" value="1"/>
</dbReference>
<keyword evidence="6 15" id="KW-0378">Hydrolase</keyword>
<sequence length="576" mass="61257">MKGGIAAAAFAALVGSATALNHRHAHAGLHKKNVAETCGCTTIYTYITGEPTLVPNPPPQTSSESSSSSAIVTPSSSSVAPEVPTTTSTPLPEPTTSEEVKVPVPTPEVTTCPTPGTYTIPATTVTVPETTTVCVPTSVHVVPGTHTVGGVTTVVVEATTVTCPVATVTTQPNGVVTSTIVQTEYVCPSAGTYTINPITTTVTEECDVEFPVPTSYNPGTYTAPEQVITVTETDFVYVCPYTSSGLPEPTKAPETPEAPKEEVTTKVETPKETKVETPKEQETETEEPTKETTSKSNTGHFDGSFGGSGDHYGITYTPYDESTGECKSASRVDSDIQEIKKNGFQVVRVYSTDCDTLPSVGDACKKHGLQMLIGLFVKETGCSPDTPEIKEQIDAISEWAQWDLVKLFIVGNESIMNGFCTPTELATLIKTVKSKCSGYTGPYTIAETLDQWLDPSTAAAICDEIDFTGANIHPFFNEANLATLAGKFVKGQLAILDKICKGKSAVNLECGWPNNGSRCNGEACPGKSQQADALKSIREECGDRTIFFSFGNDAWKEPGEYGCEQFWGAQDYFASL</sequence>
<evidence type="ECO:0000256" key="3">
    <source>
        <dbReference type="ARBA" id="ARBA00022512"/>
    </source>
</evidence>
<keyword evidence="4" id="KW-0964">Secreted</keyword>
<name>A0A9P8CRS7_9HYPO</name>
<feature type="signal peptide" evidence="14">
    <location>
        <begin position="1"/>
        <end position="19"/>
    </location>
</feature>
<protein>
    <recommendedName>
        <fullName evidence="9">Probable beta-glucosidase btgE</fullName>
    </recommendedName>
    <alternativeName>
        <fullName evidence="10">Beta-D-glucoside glucohydrolase btgE</fullName>
    </alternativeName>
    <alternativeName>
        <fullName evidence="12">Cellobiase btgE</fullName>
    </alternativeName>
    <alternativeName>
        <fullName evidence="11">Gentiobiase btgE</fullName>
    </alternativeName>
</protein>
<evidence type="ECO:0000256" key="7">
    <source>
        <dbReference type="ARBA" id="ARBA00023295"/>
    </source>
</evidence>
<comment type="subcellular location">
    <subcellularLocation>
        <location evidence="1">Secreted</location>
        <location evidence="1">Cell wall</location>
    </subcellularLocation>
</comment>
<evidence type="ECO:0000256" key="11">
    <source>
        <dbReference type="ARBA" id="ARBA00041516"/>
    </source>
</evidence>
<dbReference type="PANTHER" id="PTHR16631:SF24">
    <property type="entry name" value="FAMILY 17 GLUCOSIDASE SCW11-RELATED"/>
    <property type="match status" value="1"/>
</dbReference>
<evidence type="ECO:0000256" key="13">
    <source>
        <dbReference type="SAM" id="MobiDB-lite"/>
    </source>
</evidence>
<dbReference type="PANTHER" id="PTHR16631">
    <property type="entry name" value="GLUCAN 1,3-BETA-GLUCOSIDASE"/>
    <property type="match status" value="1"/>
</dbReference>
<evidence type="ECO:0000256" key="8">
    <source>
        <dbReference type="ARBA" id="ARBA00024983"/>
    </source>
</evidence>
<evidence type="ECO:0000256" key="5">
    <source>
        <dbReference type="ARBA" id="ARBA00022729"/>
    </source>
</evidence>
<comment type="similarity">
    <text evidence="2">Belongs to the glycosyl hydrolase 17 family.</text>
</comment>
<dbReference type="EMBL" id="MU251252">
    <property type="protein sequence ID" value="KAG9255046.1"/>
    <property type="molecule type" value="Genomic_DNA"/>
</dbReference>
<evidence type="ECO:0000313" key="16">
    <source>
        <dbReference type="Proteomes" id="UP000887229"/>
    </source>
</evidence>
<dbReference type="GO" id="GO:0009986">
    <property type="term" value="C:cell surface"/>
    <property type="evidence" value="ECO:0007669"/>
    <property type="project" value="TreeGrafter"/>
</dbReference>
<evidence type="ECO:0000256" key="4">
    <source>
        <dbReference type="ARBA" id="ARBA00022525"/>
    </source>
</evidence>
<dbReference type="GO" id="GO:0005576">
    <property type="term" value="C:extracellular region"/>
    <property type="evidence" value="ECO:0007669"/>
    <property type="project" value="TreeGrafter"/>
</dbReference>
<comment type="function">
    <text evidence="8">Beta-glucosidases are one of a number of cellulolytic enzymes involved in the degradation of cellulosic biomass. Catalyzes the last step releasing glucose from the inhibitory cellobiose.</text>
</comment>
<feature type="chain" id="PRO_5040459491" description="Probable beta-glucosidase btgE" evidence="14">
    <location>
        <begin position="20"/>
        <end position="576"/>
    </location>
</feature>
<organism evidence="15 16">
    <name type="scientific">Emericellopsis atlantica</name>
    <dbReference type="NCBI Taxonomy" id="2614577"/>
    <lineage>
        <taxon>Eukaryota</taxon>
        <taxon>Fungi</taxon>
        <taxon>Dikarya</taxon>
        <taxon>Ascomycota</taxon>
        <taxon>Pezizomycotina</taxon>
        <taxon>Sordariomycetes</taxon>
        <taxon>Hypocreomycetidae</taxon>
        <taxon>Hypocreales</taxon>
        <taxon>Bionectriaceae</taxon>
        <taxon>Emericellopsis</taxon>
    </lineage>
</organism>
<dbReference type="GeneID" id="70294287"/>
<evidence type="ECO:0000313" key="15">
    <source>
        <dbReference type="EMBL" id="KAG9255046.1"/>
    </source>
</evidence>
<keyword evidence="7" id="KW-0326">Glycosidase</keyword>
<dbReference type="InterPro" id="IPR017853">
    <property type="entry name" value="GH"/>
</dbReference>
<dbReference type="Proteomes" id="UP000887229">
    <property type="component" value="Unassembled WGS sequence"/>
</dbReference>
<keyword evidence="3" id="KW-0134">Cell wall</keyword>
<gene>
    <name evidence="15" type="ORF">F5Z01DRAFT_653763</name>
</gene>
<evidence type="ECO:0000256" key="10">
    <source>
        <dbReference type="ARBA" id="ARBA00041495"/>
    </source>
</evidence>
<proteinExistence type="inferred from homology"/>
<accession>A0A9P8CRS7</accession>
<evidence type="ECO:0000256" key="14">
    <source>
        <dbReference type="SAM" id="SignalP"/>
    </source>
</evidence>
<reference evidence="15" key="1">
    <citation type="journal article" date="2021" name="IMA Fungus">
        <title>Genomic characterization of three marine fungi, including Emericellopsis atlantica sp. nov. with signatures of a generalist lifestyle and marine biomass degradation.</title>
        <authorList>
            <person name="Hagestad O.C."/>
            <person name="Hou L."/>
            <person name="Andersen J.H."/>
            <person name="Hansen E.H."/>
            <person name="Altermark B."/>
            <person name="Li C."/>
            <person name="Kuhnert E."/>
            <person name="Cox R.J."/>
            <person name="Crous P.W."/>
            <person name="Spatafora J.W."/>
            <person name="Lail K."/>
            <person name="Amirebrahimi M."/>
            <person name="Lipzen A."/>
            <person name="Pangilinan J."/>
            <person name="Andreopoulos W."/>
            <person name="Hayes R.D."/>
            <person name="Ng V."/>
            <person name="Grigoriev I.V."/>
            <person name="Jackson S.A."/>
            <person name="Sutton T.D.S."/>
            <person name="Dobson A.D.W."/>
            <person name="Rama T."/>
        </authorList>
    </citation>
    <scope>NUCLEOTIDE SEQUENCE</scope>
    <source>
        <strain evidence="15">TS7</strain>
    </source>
</reference>
<dbReference type="OrthoDB" id="4082933at2759"/>
<dbReference type="InterPro" id="IPR050732">
    <property type="entry name" value="Beta-glucan_modifiers"/>
</dbReference>
<dbReference type="GO" id="GO:0042973">
    <property type="term" value="F:glucan endo-1,3-beta-D-glucosidase activity"/>
    <property type="evidence" value="ECO:0007669"/>
    <property type="project" value="TreeGrafter"/>
</dbReference>
<evidence type="ECO:0000256" key="6">
    <source>
        <dbReference type="ARBA" id="ARBA00022801"/>
    </source>
</evidence>
<evidence type="ECO:0000256" key="1">
    <source>
        <dbReference type="ARBA" id="ARBA00004191"/>
    </source>
</evidence>